<accession>A0A1M4X8K5</accession>
<evidence type="ECO:0008006" key="4">
    <source>
        <dbReference type="Google" id="ProtNLM"/>
    </source>
</evidence>
<evidence type="ECO:0000313" key="2">
    <source>
        <dbReference type="EMBL" id="SHE89492.1"/>
    </source>
</evidence>
<keyword evidence="3" id="KW-1185">Reference proteome</keyword>
<sequence length="394" mass="46728">MIVNQKKLYYIVFFLILLMLCSFFLIGCNNSLFDKSEVINRFTDRDIINQTKFFKKVENNDNIPFDVFYKSIDIPAGGELGGLTAYGNILYYIIDYRNPMSNNAYSTEIYSYNWEENKKEKLYTINDPSIVIVNELQADADNLYWSYFDKKEYQLVEFSLNTKTLNHIYSASFNQMPIVLGQQGDYLSWYMYENVKNKFNLNIYNPHIKKLSTINLDGEDLKVEPYDRPSLSGSEVLLLQRKDKDIVFSTFEEESIHHNNIFEVSSNLGNCFRPQISKNKIVWMDQLGKEIYYYDRKDNTLSYIDIDHFYISIFSMNLIEDYLFIVNRNSDIVYLDLNNKTYFNFSDTFKESILKNRFPGIWDYGYSHFTRDKKILSEVLLDNKNKAFICIIDY</sequence>
<feature type="transmembrane region" description="Helical" evidence="1">
    <location>
        <begin position="7"/>
        <end position="26"/>
    </location>
</feature>
<dbReference type="Proteomes" id="UP000184114">
    <property type="component" value="Unassembled WGS sequence"/>
</dbReference>
<dbReference type="PROSITE" id="PS51257">
    <property type="entry name" value="PROKAR_LIPOPROTEIN"/>
    <property type="match status" value="1"/>
</dbReference>
<keyword evidence="1" id="KW-1133">Transmembrane helix</keyword>
<protein>
    <recommendedName>
        <fullName evidence="4">TolB-like 6-blade propeller-like</fullName>
    </recommendedName>
</protein>
<dbReference type="AlphaFoldDB" id="A0A1M4X8K5"/>
<evidence type="ECO:0000313" key="3">
    <source>
        <dbReference type="Proteomes" id="UP000184114"/>
    </source>
</evidence>
<dbReference type="RefSeq" id="WP_072976216.1">
    <property type="nucleotide sequence ID" value="NZ_FQTY01000010.1"/>
</dbReference>
<dbReference type="GeneID" id="90995519"/>
<keyword evidence="1" id="KW-0472">Membrane</keyword>
<keyword evidence="1" id="KW-0812">Transmembrane</keyword>
<evidence type="ECO:0000256" key="1">
    <source>
        <dbReference type="SAM" id="Phobius"/>
    </source>
</evidence>
<organism evidence="2 3">
    <name type="scientific">Tissierella praeacuta DSM 18095</name>
    <dbReference type="NCBI Taxonomy" id="1123404"/>
    <lineage>
        <taxon>Bacteria</taxon>
        <taxon>Bacillati</taxon>
        <taxon>Bacillota</taxon>
        <taxon>Tissierellia</taxon>
        <taxon>Tissierellales</taxon>
        <taxon>Tissierellaceae</taxon>
        <taxon>Tissierella</taxon>
    </lineage>
</organism>
<reference evidence="3" key="1">
    <citation type="submission" date="2016-11" db="EMBL/GenBank/DDBJ databases">
        <authorList>
            <person name="Varghese N."/>
            <person name="Submissions S."/>
        </authorList>
    </citation>
    <scope>NUCLEOTIDE SEQUENCE [LARGE SCALE GENOMIC DNA]</scope>
    <source>
        <strain evidence="3">DSM 18095</strain>
    </source>
</reference>
<proteinExistence type="predicted"/>
<name>A0A1M4X8K5_9FIRM</name>
<dbReference type="EMBL" id="FQTY01000010">
    <property type="protein sequence ID" value="SHE89492.1"/>
    <property type="molecule type" value="Genomic_DNA"/>
</dbReference>
<dbReference type="SUPFAM" id="SSF63825">
    <property type="entry name" value="YWTD domain"/>
    <property type="match status" value="1"/>
</dbReference>
<gene>
    <name evidence="2" type="ORF">SAMN02745784_02138</name>
</gene>